<sequence>MPVRPFKSVLEQKLGKFPHLLIYSVLEWTMIILLFIDGLLAFVSNQFAKCFNLRIPCLLCTRIDHLLVQRNSSFYYNDSICESHKKDIRSMCQGCLLSKDCDSERYKSLGGMLLQKDVECHAKKDDKEASDGYKEMIKCSCCGETLKSKPSSRYMRNLSMSGKSPSPSQSPRASFLASRNEEGRNVESPRFRYSEVRQISDNTKYEVLEDDAYQGKEDSKALDFKDTNEDAIKTQRFARANKLLGLPLNSAPASPKWVSRSIRKLSLDKGEFILEPMDANVLTEVENDILNRLKRQVRLDHNSLMELYTELDEERNASNVAANNAMAMITRLQAEKAAVQMEALQYQRMMEEQAEYDEEALQAMKDMLEKRDDDVKALESELDIYREKYGLIEQDGSEFCEVDQDEYYQERKSHSFPSFGEDSEISSFNGGDQNESERAYEQSMENGRENQNEFSLGFEGERSHLLCLLTDLEKKLYSDEGWNRSVVDTIKDEDETAGNNNKVTLTREVSSIKERLRAVEADSGFLKHAAMTLQKGNEGTKLLTEIAEHLRKIRQAMKSPSDDKIEA</sequence>
<feature type="compositionally biased region" description="Basic and acidic residues" evidence="6">
    <location>
        <begin position="179"/>
        <end position="188"/>
    </location>
</feature>
<protein>
    <recommendedName>
        <fullName evidence="8">GTD-binding domain-containing protein</fullName>
    </recommendedName>
</protein>
<dbReference type="Proteomes" id="UP001632038">
    <property type="component" value="Unassembled WGS sequence"/>
</dbReference>
<comment type="subcellular location">
    <subcellularLocation>
        <location evidence="1">Membrane</location>
        <topology evidence="1">Single-pass membrane protein</topology>
    </subcellularLocation>
</comment>
<evidence type="ECO:0000256" key="6">
    <source>
        <dbReference type="SAM" id="MobiDB-lite"/>
    </source>
</evidence>
<dbReference type="GO" id="GO:0016020">
    <property type="term" value="C:membrane"/>
    <property type="evidence" value="ECO:0007669"/>
    <property type="project" value="UniProtKB-SubCell"/>
</dbReference>
<dbReference type="AlphaFoldDB" id="A0ABD3ELN6"/>
<dbReference type="GO" id="GO:0080115">
    <property type="term" value="F:myosin XI tail binding"/>
    <property type="evidence" value="ECO:0007669"/>
    <property type="project" value="UniProtKB-ARBA"/>
</dbReference>
<evidence type="ECO:0000256" key="3">
    <source>
        <dbReference type="ARBA" id="ARBA00022989"/>
    </source>
</evidence>
<evidence type="ECO:0000313" key="9">
    <source>
        <dbReference type="EMBL" id="KAL3655335.1"/>
    </source>
</evidence>
<reference evidence="10" key="1">
    <citation type="journal article" date="2024" name="IScience">
        <title>Strigolactones Initiate the Formation of Haustorium-like Structures in Castilleja.</title>
        <authorList>
            <person name="Buerger M."/>
            <person name="Peterson D."/>
            <person name="Chory J."/>
        </authorList>
    </citation>
    <scope>NUCLEOTIDE SEQUENCE [LARGE SCALE GENOMIC DNA]</scope>
</reference>
<keyword evidence="5" id="KW-0175">Coiled coil</keyword>
<evidence type="ECO:0000259" key="8">
    <source>
        <dbReference type="PROSITE" id="PS51775"/>
    </source>
</evidence>
<dbReference type="EMBL" id="JAVIJP010000002">
    <property type="protein sequence ID" value="KAL3655335.1"/>
    <property type="molecule type" value="Genomic_DNA"/>
</dbReference>
<dbReference type="PANTHER" id="PTHR31448">
    <property type="entry name" value="MYOSIN-BINDING PROTEIN 2"/>
    <property type="match status" value="1"/>
</dbReference>
<feature type="domain" description="GTD-binding" evidence="8">
    <location>
        <begin position="288"/>
        <end position="386"/>
    </location>
</feature>
<evidence type="ECO:0000256" key="1">
    <source>
        <dbReference type="ARBA" id="ARBA00004167"/>
    </source>
</evidence>
<comment type="caution">
    <text evidence="9">The sequence shown here is derived from an EMBL/GenBank/DDBJ whole genome shotgun (WGS) entry which is preliminary data.</text>
</comment>
<dbReference type="InterPro" id="IPR039306">
    <property type="entry name" value="MYOB"/>
</dbReference>
<organism evidence="9 10">
    <name type="scientific">Castilleja foliolosa</name>
    <dbReference type="NCBI Taxonomy" id="1961234"/>
    <lineage>
        <taxon>Eukaryota</taxon>
        <taxon>Viridiplantae</taxon>
        <taxon>Streptophyta</taxon>
        <taxon>Embryophyta</taxon>
        <taxon>Tracheophyta</taxon>
        <taxon>Spermatophyta</taxon>
        <taxon>Magnoliopsida</taxon>
        <taxon>eudicotyledons</taxon>
        <taxon>Gunneridae</taxon>
        <taxon>Pentapetalae</taxon>
        <taxon>asterids</taxon>
        <taxon>lamiids</taxon>
        <taxon>Lamiales</taxon>
        <taxon>Orobanchaceae</taxon>
        <taxon>Pedicularideae</taxon>
        <taxon>Castillejinae</taxon>
        <taxon>Castilleja</taxon>
    </lineage>
</organism>
<evidence type="ECO:0000256" key="4">
    <source>
        <dbReference type="ARBA" id="ARBA00023136"/>
    </source>
</evidence>
<feature type="compositionally biased region" description="Low complexity" evidence="6">
    <location>
        <begin position="159"/>
        <end position="171"/>
    </location>
</feature>
<dbReference type="InterPro" id="IPR007656">
    <property type="entry name" value="GTD-bd"/>
</dbReference>
<feature type="transmembrane region" description="Helical" evidence="7">
    <location>
        <begin position="20"/>
        <end position="43"/>
    </location>
</feature>
<feature type="coiled-coil region" evidence="5">
    <location>
        <begin position="322"/>
        <end position="395"/>
    </location>
</feature>
<feature type="compositionally biased region" description="Basic and acidic residues" evidence="6">
    <location>
        <begin position="435"/>
        <end position="445"/>
    </location>
</feature>
<gene>
    <name evidence="9" type="ORF">CASFOL_001121</name>
</gene>
<dbReference type="PROSITE" id="PS51775">
    <property type="entry name" value="GTD_BINDING"/>
    <property type="match status" value="1"/>
</dbReference>
<accession>A0ABD3ELN6</accession>
<keyword evidence="4 7" id="KW-0472">Membrane</keyword>
<dbReference type="PANTHER" id="PTHR31448:SF9">
    <property type="entry name" value="MYOSIN-BINDING PROTEIN 6-RELATED"/>
    <property type="match status" value="1"/>
</dbReference>
<keyword evidence="10" id="KW-1185">Reference proteome</keyword>
<feature type="region of interest" description="Disordered" evidence="6">
    <location>
        <begin position="153"/>
        <end position="188"/>
    </location>
</feature>
<dbReference type="Pfam" id="PF04576">
    <property type="entry name" value="Zein-binding"/>
    <property type="match status" value="1"/>
</dbReference>
<name>A0ABD3ELN6_9LAMI</name>
<proteinExistence type="predicted"/>
<evidence type="ECO:0000313" key="10">
    <source>
        <dbReference type="Proteomes" id="UP001632038"/>
    </source>
</evidence>
<keyword evidence="2 7" id="KW-0812">Transmembrane</keyword>
<evidence type="ECO:0000256" key="5">
    <source>
        <dbReference type="SAM" id="Coils"/>
    </source>
</evidence>
<evidence type="ECO:0000256" key="7">
    <source>
        <dbReference type="SAM" id="Phobius"/>
    </source>
</evidence>
<feature type="region of interest" description="Disordered" evidence="6">
    <location>
        <begin position="411"/>
        <end position="445"/>
    </location>
</feature>
<evidence type="ECO:0000256" key="2">
    <source>
        <dbReference type="ARBA" id="ARBA00022692"/>
    </source>
</evidence>
<keyword evidence="3 7" id="KW-1133">Transmembrane helix</keyword>